<keyword evidence="1" id="KW-0547">Nucleotide-binding</keyword>
<evidence type="ECO:0000256" key="3">
    <source>
        <dbReference type="SAM" id="Coils"/>
    </source>
</evidence>
<dbReference type="Pfam" id="PF00071">
    <property type="entry name" value="Ras"/>
    <property type="match status" value="1"/>
</dbReference>
<dbReference type="SMART" id="SM00173">
    <property type="entry name" value="RAS"/>
    <property type="match status" value="1"/>
</dbReference>
<dbReference type="Gene3D" id="3.40.50.300">
    <property type="entry name" value="P-loop containing nucleotide triphosphate hydrolases"/>
    <property type="match status" value="1"/>
</dbReference>
<protein>
    <submittedName>
        <fullName evidence="4">Uncharacterized protein</fullName>
    </submittedName>
</protein>
<dbReference type="PROSITE" id="PS51419">
    <property type="entry name" value="RAB"/>
    <property type="match status" value="1"/>
</dbReference>
<organism evidence="4 5">
    <name type="scientific">Thamnidium elegans</name>
    <dbReference type="NCBI Taxonomy" id="101142"/>
    <lineage>
        <taxon>Eukaryota</taxon>
        <taxon>Fungi</taxon>
        <taxon>Fungi incertae sedis</taxon>
        <taxon>Mucoromycota</taxon>
        <taxon>Mucoromycotina</taxon>
        <taxon>Mucoromycetes</taxon>
        <taxon>Mucorales</taxon>
        <taxon>Mucorineae</taxon>
        <taxon>Mucoraceae</taxon>
        <taxon>Thamnidium</taxon>
    </lineage>
</organism>
<sequence length="295" mass="33659">MTELSRMIEEPQHTYKIVLIGASKFGKTLLLNQFGKDIPHNRSETSLGTITLITYNHLDNVTIKIQIWDTDNVDNETKNQNLFYKDVMGSIVMYDTKCRDSFESAKSQCISLLNDKKVSVILVGNAYTSTSVVPALEAKKFASEHGIEFSEFDVEKELDMVHQCFQKLITDIYDPSIDTNLTIPLEDQTMVPVSYIELIKQTMEKEAKQNQDVMNDLLEQLKSKQTQIETLKAILANNDKTGVEKVVPLKSVLLRDTNEFIPILPLPAKPFHIEDSFPKISQKPKKEEPIKFFKL</sequence>
<dbReference type="Proteomes" id="UP000613177">
    <property type="component" value="Unassembled WGS sequence"/>
</dbReference>
<dbReference type="InterPro" id="IPR050227">
    <property type="entry name" value="Rab"/>
</dbReference>
<keyword evidence="2" id="KW-0342">GTP-binding</keyword>
<proteinExistence type="predicted"/>
<dbReference type="PRINTS" id="PR00449">
    <property type="entry name" value="RASTRNSFRMNG"/>
</dbReference>
<evidence type="ECO:0000256" key="2">
    <source>
        <dbReference type="ARBA" id="ARBA00023134"/>
    </source>
</evidence>
<keyword evidence="3" id="KW-0175">Coiled coil</keyword>
<dbReference type="GO" id="GO:0005525">
    <property type="term" value="F:GTP binding"/>
    <property type="evidence" value="ECO:0007669"/>
    <property type="project" value="UniProtKB-KW"/>
</dbReference>
<keyword evidence="5" id="KW-1185">Reference proteome</keyword>
<dbReference type="EMBL" id="JAEPRE010000019">
    <property type="protein sequence ID" value="KAG2236329.1"/>
    <property type="molecule type" value="Genomic_DNA"/>
</dbReference>
<dbReference type="SUPFAM" id="SSF52540">
    <property type="entry name" value="P-loop containing nucleoside triphosphate hydrolases"/>
    <property type="match status" value="1"/>
</dbReference>
<gene>
    <name evidence="4" type="ORF">INT48_001393</name>
</gene>
<feature type="coiled-coil region" evidence="3">
    <location>
        <begin position="200"/>
        <end position="234"/>
    </location>
</feature>
<dbReference type="OrthoDB" id="5239715at2759"/>
<dbReference type="SMART" id="SM00175">
    <property type="entry name" value="RAB"/>
    <property type="match status" value="1"/>
</dbReference>
<name>A0A8H7SVI0_9FUNG</name>
<dbReference type="InterPro" id="IPR027417">
    <property type="entry name" value="P-loop_NTPase"/>
</dbReference>
<reference evidence="4" key="1">
    <citation type="submission" date="2021-01" db="EMBL/GenBank/DDBJ databases">
        <title>Metabolic potential, ecology and presence of endohyphal bacteria is reflected in genomic diversity of Mucoromycotina.</title>
        <authorList>
            <person name="Muszewska A."/>
            <person name="Okrasinska A."/>
            <person name="Steczkiewicz K."/>
            <person name="Drgas O."/>
            <person name="Orlowska M."/>
            <person name="Perlinska-Lenart U."/>
            <person name="Aleksandrzak-Piekarczyk T."/>
            <person name="Szatraj K."/>
            <person name="Zielenkiewicz U."/>
            <person name="Pilsyk S."/>
            <person name="Malc E."/>
            <person name="Mieczkowski P."/>
            <person name="Kruszewska J.S."/>
            <person name="Biernat P."/>
            <person name="Pawlowska J."/>
        </authorList>
    </citation>
    <scope>NUCLEOTIDE SEQUENCE</scope>
    <source>
        <strain evidence="4">WA0000018081</strain>
    </source>
</reference>
<dbReference type="InterPro" id="IPR001806">
    <property type="entry name" value="Small_GTPase"/>
</dbReference>
<evidence type="ECO:0000256" key="1">
    <source>
        <dbReference type="ARBA" id="ARBA00022741"/>
    </source>
</evidence>
<evidence type="ECO:0000313" key="5">
    <source>
        <dbReference type="Proteomes" id="UP000613177"/>
    </source>
</evidence>
<dbReference type="AlphaFoldDB" id="A0A8H7SVI0"/>
<accession>A0A8H7SVI0</accession>
<evidence type="ECO:0000313" key="4">
    <source>
        <dbReference type="EMBL" id="KAG2236329.1"/>
    </source>
</evidence>
<dbReference type="GO" id="GO:0003924">
    <property type="term" value="F:GTPase activity"/>
    <property type="evidence" value="ECO:0007669"/>
    <property type="project" value="InterPro"/>
</dbReference>
<dbReference type="PANTHER" id="PTHR47977">
    <property type="entry name" value="RAS-RELATED PROTEIN RAB"/>
    <property type="match status" value="1"/>
</dbReference>
<comment type="caution">
    <text evidence="4">The sequence shown here is derived from an EMBL/GenBank/DDBJ whole genome shotgun (WGS) entry which is preliminary data.</text>
</comment>